<evidence type="ECO:0000256" key="3">
    <source>
        <dbReference type="ARBA" id="ARBA00023180"/>
    </source>
</evidence>
<dbReference type="Gene3D" id="3.20.20.70">
    <property type="entry name" value="Aldolase class I"/>
    <property type="match status" value="1"/>
</dbReference>
<evidence type="ECO:0000256" key="8">
    <source>
        <dbReference type="SAM" id="SignalP"/>
    </source>
</evidence>
<keyword evidence="10" id="KW-1185">Reference proteome</keyword>
<feature type="signal peptide" evidence="8">
    <location>
        <begin position="1"/>
        <end position="21"/>
    </location>
</feature>
<comment type="caution">
    <text evidence="9">The sequence shown here is derived from an EMBL/GenBank/DDBJ whole genome shotgun (WGS) entry which is preliminary data.</text>
</comment>
<keyword evidence="2 6" id="KW-1015">Disulfide bond</keyword>
<dbReference type="PRINTS" id="PR00847">
    <property type="entry name" value="HYALURONDASE"/>
</dbReference>
<keyword evidence="7" id="KW-0326">Glycosidase</keyword>
<evidence type="ECO:0000256" key="7">
    <source>
        <dbReference type="RuleBase" id="RU610713"/>
    </source>
</evidence>
<dbReference type="PANTHER" id="PTHR11769:SF35">
    <property type="entry name" value="HYALURONIDASE"/>
    <property type="match status" value="1"/>
</dbReference>
<dbReference type="EMBL" id="JARPUR010000004">
    <property type="protein sequence ID" value="KAK4878603.1"/>
    <property type="molecule type" value="Genomic_DNA"/>
</dbReference>
<dbReference type="InterPro" id="IPR013785">
    <property type="entry name" value="Aldolase_TIM"/>
</dbReference>
<dbReference type="EC" id="3.2.1.35" evidence="7"/>
<name>A0AAN7P8Q9_9COLE</name>
<gene>
    <name evidence="9" type="ORF">RN001_011109</name>
</gene>
<keyword evidence="8" id="KW-0732">Signal</keyword>
<sequence length="349" mass="40375">MVEKGFVLILTVFVVTADVRAQDSNDVARDKRLLFKTYWNMPTFQCARYKLGFEQLAQKYNILQNQNDDFRGDQISLLYDPGVFPAILSSRSGDFYRNGGVPQEGNLTLHLNTYAEKLDELIPNKNFSGVGVIDFESWRPIYRQNFGTLTPYKDLSMKIEKENHPLWTNTQLKAEAARRFEKSGRAFMEQTLALTKKLRPNAVWGYYAYPYCFNHKQTDCPPEVVPENDRIKWLFLASNNLHPSIYLYAKNSATQRMQSITGRMRESHRILKTLSDGKRRGVVPYFTLIYPDNNQFLSKDDINNSIALLKEFRVDGLIIWGSSKHVNTEAKCKDLYTYIDTVFGPALNR</sequence>
<feature type="active site" description="Proton donor" evidence="5">
    <location>
        <position position="136"/>
    </location>
</feature>
<dbReference type="AlphaFoldDB" id="A0AAN7P8Q9"/>
<evidence type="ECO:0000256" key="2">
    <source>
        <dbReference type="ARBA" id="ARBA00023157"/>
    </source>
</evidence>
<evidence type="ECO:0000313" key="9">
    <source>
        <dbReference type="EMBL" id="KAK4878603.1"/>
    </source>
</evidence>
<comment type="catalytic activity">
    <reaction evidence="7">
        <text>Random hydrolysis of (1-&gt;4)-linkages between N-acetyl-beta-D-glucosamine and D-glucuronate residues in hyaluronate.</text>
        <dbReference type="EC" id="3.2.1.35"/>
    </reaction>
</comment>
<feature type="disulfide bond" evidence="6">
    <location>
        <begin position="46"/>
        <end position="332"/>
    </location>
</feature>
<dbReference type="GO" id="GO:0030214">
    <property type="term" value="P:hyaluronan catabolic process"/>
    <property type="evidence" value="ECO:0007669"/>
    <property type="project" value="TreeGrafter"/>
</dbReference>
<feature type="chain" id="PRO_5042812895" description="Hyaluronidase" evidence="8">
    <location>
        <begin position="22"/>
        <end position="349"/>
    </location>
</feature>
<comment type="similarity">
    <text evidence="1 4 7">Belongs to the glycosyl hydrolase 56 family.</text>
</comment>
<keyword evidence="7" id="KW-0378">Hydrolase</keyword>
<evidence type="ECO:0000256" key="5">
    <source>
        <dbReference type="PIRSR" id="PIRSR038193-1"/>
    </source>
</evidence>
<dbReference type="PIRSF" id="PIRSF038193">
    <property type="entry name" value="Hyaluronidase"/>
    <property type="match status" value="1"/>
</dbReference>
<dbReference type="Pfam" id="PF01630">
    <property type="entry name" value="Glyco_hydro_56"/>
    <property type="match status" value="1"/>
</dbReference>
<dbReference type="InterPro" id="IPR017853">
    <property type="entry name" value="GH"/>
</dbReference>
<evidence type="ECO:0000313" key="10">
    <source>
        <dbReference type="Proteomes" id="UP001353858"/>
    </source>
</evidence>
<dbReference type="Proteomes" id="UP001353858">
    <property type="component" value="Unassembled WGS sequence"/>
</dbReference>
<dbReference type="InterPro" id="IPR018155">
    <property type="entry name" value="Hyaluronidase"/>
</dbReference>
<dbReference type="GO" id="GO:0004415">
    <property type="term" value="F:hyalurononglucosaminidase activity"/>
    <property type="evidence" value="ECO:0007669"/>
    <property type="project" value="UniProtKB-UniRule"/>
</dbReference>
<dbReference type="PANTHER" id="PTHR11769">
    <property type="entry name" value="HYALURONIDASE"/>
    <property type="match status" value="1"/>
</dbReference>
<dbReference type="InterPro" id="IPR001329">
    <property type="entry name" value="Venom_Hyaluronidase"/>
</dbReference>
<dbReference type="GO" id="GO:0005975">
    <property type="term" value="P:carbohydrate metabolic process"/>
    <property type="evidence" value="ECO:0007669"/>
    <property type="project" value="UniProtKB-UniRule"/>
</dbReference>
<organism evidence="9 10">
    <name type="scientific">Aquatica leii</name>
    <dbReference type="NCBI Taxonomy" id="1421715"/>
    <lineage>
        <taxon>Eukaryota</taxon>
        <taxon>Metazoa</taxon>
        <taxon>Ecdysozoa</taxon>
        <taxon>Arthropoda</taxon>
        <taxon>Hexapoda</taxon>
        <taxon>Insecta</taxon>
        <taxon>Pterygota</taxon>
        <taxon>Neoptera</taxon>
        <taxon>Endopterygota</taxon>
        <taxon>Coleoptera</taxon>
        <taxon>Polyphaga</taxon>
        <taxon>Elateriformia</taxon>
        <taxon>Elateroidea</taxon>
        <taxon>Lampyridae</taxon>
        <taxon>Luciolinae</taxon>
        <taxon>Aquatica</taxon>
    </lineage>
</organism>
<dbReference type="GO" id="GO:0006952">
    <property type="term" value="P:defense response"/>
    <property type="evidence" value="ECO:0007669"/>
    <property type="project" value="InterPro"/>
</dbReference>
<evidence type="ECO:0000256" key="6">
    <source>
        <dbReference type="PIRSR" id="PIRSR038193-3"/>
    </source>
</evidence>
<accession>A0AAN7P8Q9</accession>
<evidence type="ECO:0000256" key="4">
    <source>
        <dbReference type="PIRNR" id="PIRNR038193"/>
    </source>
</evidence>
<dbReference type="PRINTS" id="PR00846">
    <property type="entry name" value="GLHYDRLASE56"/>
</dbReference>
<proteinExistence type="inferred from homology"/>
<dbReference type="SUPFAM" id="SSF51445">
    <property type="entry name" value="(Trans)glycosidases"/>
    <property type="match status" value="1"/>
</dbReference>
<protein>
    <recommendedName>
        <fullName evidence="7">Hyaluronidase</fullName>
        <ecNumber evidence="7">3.2.1.35</ecNumber>
    </recommendedName>
</protein>
<reference evidence="10" key="1">
    <citation type="submission" date="2023-01" db="EMBL/GenBank/DDBJ databases">
        <title>Key to firefly adult light organ development and bioluminescence: homeobox transcription factors regulate luciferase expression and transportation to peroxisome.</title>
        <authorList>
            <person name="Fu X."/>
        </authorList>
    </citation>
    <scope>NUCLEOTIDE SEQUENCE [LARGE SCALE GENOMIC DNA]</scope>
</reference>
<keyword evidence="3" id="KW-0325">Glycoprotein</keyword>
<feature type="disulfide bond" evidence="6">
    <location>
        <begin position="212"/>
        <end position="220"/>
    </location>
</feature>
<evidence type="ECO:0000256" key="1">
    <source>
        <dbReference type="ARBA" id="ARBA00008871"/>
    </source>
</evidence>